<feature type="domain" description="AAA+ ATPase" evidence="2">
    <location>
        <begin position="698"/>
        <end position="825"/>
    </location>
</feature>
<dbReference type="EMBL" id="JBANMG010000006">
    <property type="protein sequence ID" value="KAK6952020.1"/>
    <property type="molecule type" value="Genomic_DNA"/>
</dbReference>
<dbReference type="PANTHER" id="PTHR46411:SF2">
    <property type="entry name" value="AAA+ ATPASE DOMAIN-CONTAINING PROTEIN"/>
    <property type="match status" value="1"/>
</dbReference>
<accession>A0AAX6MH84</accession>
<dbReference type="AlphaFoldDB" id="A0AAX6MH84"/>
<dbReference type="GO" id="GO:0016887">
    <property type="term" value="F:ATP hydrolysis activity"/>
    <property type="evidence" value="ECO:0007669"/>
    <property type="project" value="InterPro"/>
</dbReference>
<feature type="region of interest" description="Disordered" evidence="1">
    <location>
        <begin position="596"/>
        <end position="616"/>
    </location>
</feature>
<dbReference type="InterPro" id="IPR003959">
    <property type="entry name" value="ATPase_AAA_core"/>
</dbReference>
<dbReference type="InterPro" id="IPR056599">
    <property type="entry name" value="AAA_lid_fung"/>
</dbReference>
<dbReference type="Pfam" id="PF22942">
    <property type="entry name" value="DUF7025"/>
    <property type="match status" value="1"/>
</dbReference>
<dbReference type="Gene3D" id="3.40.50.300">
    <property type="entry name" value="P-loop containing nucleotide triphosphate hydrolases"/>
    <property type="match status" value="1"/>
</dbReference>
<feature type="compositionally biased region" description="Polar residues" evidence="1">
    <location>
        <begin position="21"/>
        <end position="34"/>
    </location>
</feature>
<dbReference type="InterPro" id="IPR027417">
    <property type="entry name" value="P-loop_NTPase"/>
</dbReference>
<dbReference type="CDD" id="cd19481">
    <property type="entry name" value="RecA-like_protease"/>
    <property type="match status" value="1"/>
</dbReference>
<dbReference type="GO" id="GO:0005524">
    <property type="term" value="F:ATP binding"/>
    <property type="evidence" value="ECO:0007669"/>
    <property type="project" value="InterPro"/>
</dbReference>
<sequence>MDQNCLTDCILEDDFLPLPDENTSANASDSNIDNVDNLPEDIVDDQGDDSREPRGDRQFSFKLNPVQVQSTISADRTHDSVYQSTAQIFQAIKPGRKGKAVKDQNDLSGHNNVKRPELVVPERPGDGTASIHKLQDYQMQLMLLEQQNKKRLLIARKEREEQFAKDWKMATQTSVPKKPYDSDSHSTIPDTSPVQFPALNACFQLISIALESPEECAAKLVALRENLRSLQTSILEFRATGTLPPPEPRFQMVFRVKTPEGRMQMYLDQPQWVEGEDAKSEALVGNLPVRDIQSYLERNPEICFVVYRDFSTPKSSEKGVNHTVSIPKYDSEMIEITSKDLEATVPKFISHYGFSTDATGSRGREEASAYHSTDAGSLNELLAPYPAFYHASRQAMEPFLESLDHSQEKQFQILLDYIMSHYGNEYNNAEKIISHGRITRQYIKYLFKPGDVVVQKEAGEGKGFLCSSWVTEERVAQDKREPLGEKVPKIQYSIKSHYWTFDGVFSCKSIALRWEVDASNDSEFKTDSLSVCPLTHINKRLQDKLRRRGERIWKCRRKCLVSYHEDPTRESHYPDDERYMMDMMVYRELHKREDNRDSTRWVPSEYPGTGDLGPEAMERDDPPSTEFLYLQPVMTKGFNLRKKKWMDLKVDNIGDVVWNETAFERLVLEEKSKKLIQALVTEQIETKRSTDLISGKGNGLIMLLHGGPGTGKTLTAESVAEIAQKPLYSVTCGDIGTQPEAVESYLESVLHLGKIWGCVVLLDEADVFLEQRSLQDLHRNALVSVFLRVLEYYEGILILTSNRVGTFDEAFKSRIQLAIHYNDLSFYERSKVWENFISRLQDLEEEDIDFVDLRDNVKNLAKFEMNGREIRNAITNARQYTRWERKQQRNPANCKLDYEKIKLMIDTSTKFDEYIKRVNGGYKLIAVDEGLRAEED</sequence>
<reference evidence="3 4" key="1">
    <citation type="journal article" date="2024" name="Front Chem Biol">
        <title>Unveiling the potential of Daldinia eschscholtzii MFLUCC 19-0629 through bioactivity and bioinformatics studies for enhanced sustainable agriculture production.</title>
        <authorList>
            <person name="Brooks S."/>
            <person name="Weaver J.A."/>
            <person name="Klomchit A."/>
            <person name="Alharthi S.A."/>
            <person name="Onlamun T."/>
            <person name="Nurani R."/>
            <person name="Vong T.K."/>
            <person name="Alberti F."/>
            <person name="Greco C."/>
        </authorList>
    </citation>
    <scope>NUCLEOTIDE SEQUENCE [LARGE SCALE GENOMIC DNA]</scope>
    <source>
        <strain evidence="3">MFLUCC 19-0629</strain>
    </source>
</reference>
<evidence type="ECO:0000313" key="4">
    <source>
        <dbReference type="Proteomes" id="UP001369815"/>
    </source>
</evidence>
<evidence type="ECO:0000259" key="2">
    <source>
        <dbReference type="SMART" id="SM00382"/>
    </source>
</evidence>
<feature type="compositionally biased region" description="Basic and acidic residues" evidence="1">
    <location>
        <begin position="48"/>
        <end position="57"/>
    </location>
</feature>
<dbReference type="InterPro" id="IPR054289">
    <property type="entry name" value="DUF7025"/>
</dbReference>
<protein>
    <recommendedName>
        <fullName evidence="2">AAA+ ATPase domain-containing protein</fullName>
    </recommendedName>
</protein>
<feature type="region of interest" description="Disordered" evidence="1">
    <location>
        <begin position="16"/>
        <end position="57"/>
    </location>
</feature>
<dbReference type="Pfam" id="PF23232">
    <property type="entry name" value="AAA_lid_13"/>
    <property type="match status" value="1"/>
</dbReference>
<proteinExistence type="predicted"/>
<dbReference type="InterPro" id="IPR003593">
    <property type="entry name" value="AAA+_ATPase"/>
</dbReference>
<dbReference type="SMART" id="SM00382">
    <property type="entry name" value="AAA"/>
    <property type="match status" value="1"/>
</dbReference>
<evidence type="ECO:0000256" key="1">
    <source>
        <dbReference type="SAM" id="MobiDB-lite"/>
    </source>
</evidence>
<dbReference type="SUPFAM" id="SSF52540">
    <property type="entry name" value="P-loop containing nucleoside triphosphate hydrolases"/>
    <property type="match status" value="1"/>
</dbReference>
<dbReference type="Pfam" id="PF00004">
    <property type="entry name" value="AAA"/>
    <property type="match status" value="1"/>
</dbReference>
<dbReference type="Proteomes" id="UP001369815">
    <property type="component" value="Unassembled WGS sequence"/>
</dbReference>
<keyword evidence="4" id="KW-1185">Reference proteome</keyword>
<name>A0AAX6MH84_9PEZI</name>
<comment type="caution">
    <text evidence="3">The sequence shown here is derived from an EMBL/GenBank/DDBJ whole genome shotgun (WGS) entry which is preliminary data.</text>
</comment>
<dbReference type="PANTHER" id="PTHR46411">
    <property type="entry name" value="FAMILY ATPASE, PUTATIVE-RELATED"/>
    <property type="match status" value="1"/>
</dbReference>
<organism evidence="3 4">
    <name type="scientific">Daldinia eschscholtzii</name>
    <dbReference type="NCBI Taxonomy" id="292717"/>
    <lineage>
        <taxon>Eukaryota</taxon>
        <taxon>Fungi</taxon>
        <taxon>Dikarya</taxon>
        <taxon>Ascomycota</taxon>
        <taxon>Pezizomycotina</taxon>
        <taxon>Sordariomycetes</taxon>
        <taxon>Xylariomycetidae</taxon>
        <taxon>Xylariales</taxon>
        <taxon>Hypoxylaceae</taxon>
        <taxon>Daldinia</taxon>
    </lineage>
</organism>
<gene>
    <name evidence="3" type="ORF">Daesc_006546</name>
</gene>
<evidence type="ECO:0000313" key="3">
    <source>
        <dbReference type="EMBL" id="KAK6952020.1"/>
    </source>
</evidence>
<feature type="compositionally biased region" description="Acidic residues" evidence="1">
    <location>
        <begin position="38"/>
        <end position="47"/>
    </location>
</feature>